<keyword evidence="2" id="KW-1185">Reference proteome</keyword>
<accession>A0ABW1X0U1</accession>
<reference evidence="2" key="1">
    <citation type="journal article" date="2019" name="Int. J. Syst. Evol. Microbiol.">
        <title>The Global Catalogue of Microorganisms (GCM) 10K type strain sequencing project: providing services to taxonomists for standard genome sequencing and annotation.</title>
        <authorList>
            <consortium name="The Broad Institute Genomics Platform"/>
            <consortium name="The Broad Institute Genome Sequencing Center for Infectious Disease"/>
            <person name="Wu L."/>
            <person name="Ma J."/>
        </authorList>
    </citation>
    <scope>NUCLEOTIDE SEQUENCE [LARGE SCALE GENOMIC DNA]</scope>
    <source>
        <strain evidence="2">CGMCC 1.15277</strain>
    </source>
</reference>
<dbReference type="Gene3D" id="3.40.50.2000">
    <property type="entry name" value="Glycogen Phosphorylase B"/>
    <property type="match status" value="1"/>
</dbReference>
<gene>
    <name evidence="1" type="ORF">ACFP57_03655</name>
</gene>
<name>A0ABW1X0U1_9ACTN</name>
<dbReference type="SUPFAM" id="SSF53756">
    <property type="entry name" value="UDP-Glycosyltransferase/glycogen phosphorylase"/>
    <property type="match status" value="1"/>
</dbReference>
<organism evidence="1 2">
    <name type="scientific">Luteococcus sanguinis</name>
    <dbReference type="NCBI Taxonomy" id="174038"/>
    <lineage>
        <taxon>Bacteria</taxon>
        <taxon>Bacillati</taxon>
        <taxon>Actinomycetota</taxon>
        <taxon>Actinomycetes</taxon>
        <taxon>Propionibacteriales</taxon>
        <taxon>Propionibacteriaceae</taxon>
        <taxon>Luteococcus</taxon>
    </lineage>
</organism>
<dbReference type="EMBL" id="JBHSUA010000009">
    <property type="protein sequence ID" value="MFC6396084.1"/>
    <property type="molecule type" value="Genomic_DNA"/>
</dbReference>
<sequence length="336" mass="37118">MRTTLDELVGRKVLLVASTGGHLHQLNRLAPRLGVSPDSEWLTFDTPQSRSLLEGKTVHYVPYVAPRDWRNIVRAWWRTRQLRRQFDMAVSTGAGLALSVLPAMLLHRRKAVFIESISRVQGPSVAGRVLAKLPGIGLFAQHPWASGPWQQGPSVLSTYAAEPPALRAQLPEPRRIFVTLGTIKPYRFDRMVDLVKDYASARPGVEVRWQLGVTERDDLPGEVFPEMGSADFREAIDWADVVVAHSGVGVAMGILEAGKVPVLLARELELGEHVDGHQRQIFGYLLERGLAADAQQVFRSPQELARVAATTVRCADQLEDADEVAEVADTTVRSMG</sequence>
<comment type="caution">
    <text evidence="1">The sequence shown here is derived from an EMBL/GenBank/DDBJ whole genome shotgun (WGS) entry which is preliminary data.</text>
</comment>
<evidence type="ECO:0000313" key="1">
    <source>
        <dbReference type="EMBL" id="MFC6396084.1"/>
    </source>
</evidence>
<proteinExistence type="predicted"/>
<dbReference type="Proteomes" id="UP001596266">
    <property type="component" value="Unassembled WGS sequence"/>
</dbReference>
<protein>
    <recommendedName>
        <fullName evidence="3">Glycosyltransferase</fullName>
    </recommendedName>
</protein>
<dbReference type="RefSeq" id="WP_343885299.1">
    <property type="nucleotide sequence ID" value="NZ_BAAAKI010000004.1"/>
</dbReference>
<evidence type="ECO:0000313" key="2">
    <source>
        <dbReference type="Proteomes" id="UP001596266"/>
    </source>
</evidence>
<evidence type="ECO:0008006" key="3">
    <source>
        <dbReference type="Google" id="ProtNLM"/>
    </source>
</evidence>